<dbReference type="SUPFAM" id="SSF81923">
    <property type="entry name" value="Double Clp-N motif"/>
    <property type="match status" value="1"/>
</dbReference>
<evidence type="ECO:0000256" key="1">
    <source>
        <dbReference type="PROSITE-ProRule" id="PRU01251"/>
    </source>
</evidence>
<dbReference type="PANTHER" id="PTHR34107:SF7">
    <property type="entry name" value="SLR2092 PROTEIN"/>
    <property type="match status" value="1"/>
</dbReference>
<dbReference type="AlphaFoldDB" id="A0A433N9Y7"/>
<dbReference type="Gene3D" id="1.10.1780.10">
    <property type="entry name" value="Clp, N-terminal domain"/>
    <property type="match status" value="1"/>
</dbReference>
<dbReference type="PANTHER" id="PTHR34107">
    <property type="entry name" value="SLL0198 PROTEIN-RELATED"/>
    <property type="match status" value="1"/>
</dbReference>
<dbReference type="InterPro" id="IPR004176">
    <property type="entry name" value="Clp_R_N"/>
</dbReference>
<dbReference type="InterPro" id="IPR001387">
    <property type="entry name" value="Cro/C1-type_HTH"/>
</dbReference>
<keyword evidence="5" id="KW-1185">Reference proteome</keyword>
<gene>
    <name evidence="4" type="ORF">PCC6912_34310</name>
</gene>
<dbReference type="GO" id="GO:0003677">
    <property type="term" value="F:DNA binding"/>
    <property type="evidence" value="ECO:0007669"/>
    <property type="project" value="InterPro"/>
</dbReference>
<dbReference type="Pfam" id="PF01381">
    <property type="entry name" value="HTH_3"/>
    <property type="match status" value="1"/>
</dbReference>
<dbReference type="CDD" id="cd06260">
    <property type="entry name" value="DUF820-like"/>
    <property type="match status" value="1"/>
</dbReference>
<dbReference type="InterPro" id="IPR011335">
    <property type="entry name" value="Restrct_endonuc-II-like"/>
</dbReference>
<evidence type="ECO:0000259" key="2">
    <source>
        <dbReference type="PROSITE" id="PS50943"/>
    </source>
</evidence>
<proteinExistence type="predicted"/>
<dbReference type="Gene3D" id="3.90.1570.10">
    <property type="entry name" value="tt1808, chain A"/>
    <property type="match status" value="1"/>
</dbReference>
<protein>
    <submittedName>
        <fullName evidence="4">Endopeptidase Clp ATP-binding chain</fullName>
    </submittedName>
</protein>
<dbReference type="InterPro" id="IPR008538">
    <property type="entry name" value="Uma2"/>
</dbReference>
<dbReference type="Pfam" id="PF02861">
    <property type="entry name" value="Clp_N"/>
    <property type="match status" value="1"/>
</dbReference>
<dbReference type="InterPro" id="IPR012296">
    <property type="entry name" value="Nuclease_put_TT1808"/>
</dbReference>
<keyword evidence="1" id="KW-0677">Repeat</keyword>
<dbReference type="STRING" id="211165.GCA_000317285_00827"/>
<feature type="domain" description="Clp R" evidence="3">
    <location>
        <begin position="87"/>
        <end position="231"/>
    </location>
</feature>
<keyword evidence="4" id="KW-0067">ATP-binding</keyword>
<dbReference type="SMART" id="SM00530">
    <property type="entry name" value="HTH_XRE"/>
    <property type="match status" value="1"/>
</dbReference>
<dbReference type="CDD" id="cd00093">
    <property type="entry name" value="HTH_XRE"/>
    <property type="match status" value="1"/>
</dbReference>
<organism evidence="4 5">
    <name type="scientific">Chlorogloeopsis fritschii PCC 6912</name>
    <dbReference type="NCBI Taxonomy" id="211165"/>
    <lineage>
        <taxon>Bacteria</taxon>
        <taxon>Bacillati</taxon>
        <taxon>Cyanobacteriota</taxon>
        <taxon>Cyanophyceae</taxon>
        <taxon>Nostocales</taxon>
        <taxon>Chlorogloeopsidaceae</taxon>
        <taxon>Chlorogloeopsis</taxon>
    </lineage>
</organism>
<comment type="caution">
    <text evidence="4">The sequence shown here is derived from an EMBL/GenBank/DDBJ whole genome shotgun (WGS) entry which is preliminary data.</text>
</comment>
<dbReference type="PROSITE" id="PS51903">
    <property type="entry name" value="CLP_R"/>
    <property type="match status" value="1"/>
</dbReference>
<keyword evidence="4" id="KW-0547">Nucleotide-binding</keyword>
<dbReference type="EMBL" id="RSCJ01000014">
    <property type="protein sequence ID" value="RUR78666.1"/>
    <property type="molecule type" value="Genomic_DNA"/>
</dbReference>
<dbReference type="InterPro" id="IPR010982">
    <property type="entry name" value="Lambda_DNA-bd_dom_sf"/>
</dbReference>
<accession>A0A433N9Y7</accession>
<evidence type="ECO:0000313" key="5">
    <source>
        <dbReference type="Proteomes" id="UP000268857"/>
    </source>
</evidence>
<name>A0A433N9Y7_CHLFR</name>
<dbReference type="Pfam" id="PF05685">
    <property type="entry name" value="Uma2"/>
    <property type="match status" value="1"/>
</dbReference>
<dbReference type="InterPro" id="IPR036628">
    <property type="entry name" value="Clp_N_dom_sf"/>
</dbReference>
<dbReference type="GO" id="GO:0005524">
    <property type="term" value="F:ATP binding"/>
    <property type="evidence" value="ECO:0007669"/>
    <property type="project" value="UniProtKB-KW"/>
</dbReference>
<sequence length="402" mass="44934">MQVMKNRLRILRTEHNWSQAELAERLGVSRQTINAIETGKYDPSLPLAFQIAQLFDSSIEEIFFPEEGAMFLQPQSLKAEQLLKSPFVRFTPKAVRVIELAQEESRRLGHNFVGTEQILIGLILEGTGIAAEVLRTFGVTLENTRAEVEKIIGRGSGIFSVGIPFTPKTKLMLDFAVEESDTLGHYYIDTESLLLALLRVTDGLAVKVLKKQGVDLEHLRLKVLEVAPRGSDIQIGKAIAAQIKKGGQYLGETPIDFTSGEISARFCALLFAWVEPRKLGHVIGSSTGFQLPNGDVLAPRISFVLRDRLKRAPRVYPELVPDLVVEIKSAFDQFAPLQEKIQRFLELGVQVGLLINPDERTLAVYRANNQVTELTDEDKLAIPELLPEWELSISQLWPPAFK</sequence>
<evidence type="ECO:0000259" key="3">
    <source>
        <dbReference type="PROSITE" id="PS51903"/>
    </source>
</evidence>
<dbReference type="SUPFAM" id="SSF47413">
    <property type="entry name" value="lambda repressor-like DNA-binding domains"/>
    <property type="match status" value="1"/>
</dbReference>
<dbReference type="SUPFAM" id="SSF52980">
    <property type="entry name" value="Restriction endonuclease-like"/>
    <property type="match status" value="1"/>
</dbReference>
<evidence type="ECO:0000313" key="4">
    <source>
        <dbReference type="EMBL" id="RUR78666.1"/>
    </source>
</evidence>
<dbReference type="Proteomes" id="UP000268857">
    <property type="component" value="Unassembled WGS sequence"/>
</dbReference>
<feature type="domain" description="HTH cro/C1-type" evidence="2">
    <location>
        <begin position="8"/>
        <end position="62"/>
    </location>
</feature>
<dbReference type="Gene3D" id="1.10.260.40">
    <property type="entry name" value="lambda repressor-like DNA-binding domains"/>
    <property type="match status" value="1"/>
</dbReference>
<reference evidence="4 5" key="1">
    <citation type="journal article" date="2019" name="Genome Biol. Evol.">
        <title>Day and night: Metabolic profiles and evolutionary relationships of six axenic non-marine cyanobacteria.</title>
        <authorList>
            <person name="Will S.E."/>
            <person name="Henke P."/>
            <person name="Boedeker C."/>
            <person name="Huang S."/>
            <person name="Brinkmann H."/>
            <person name="Rohde M."/>
            <person name="Jarek M."/>
            <person name="Friedl T."/>
            <person name="Seufert S."/>
            <person name="Schumacher M."/>
            <person name="Overmann J."/>
            <person name="Neumann-Schaal M."/>
            <person name="Petersen J."/>
        </authorList>
    </citation>
    <scope>NUCLEOTIDE SEQUENCE [LARGE SCALE GENOMIC DNA]</scope>
    <source>
        <strain evidence="4 5">PCC 6912</strain>
    </source>
</reference>
<dbReference type="PROSITE" id="PS50943">
    <property type="entry name" value="HTH_CROC1"/>
    <property type="match status" value="1"/>
</dbReference>